<dbReference type="SUPFAM" id="SSF46689">
    <property type="entry name" value="Homeodomain-like"/>
    <property type="match status" value="2"/>
</dbReference>
<dbReference type="PROSITE" id="PS01124">
    <property type="entry name" value="HTH_ARAC_FAMILY_2"/>
    <property type="match status" value="1"/>
</dbReference>
<evidence type="ECO:0000256" key="2">
    <source>
        <dbReference type="ARBA" id="ARBA00023125"/>
    </source>
</evidence>
<dbReference type="Proteomes" id="UP000019275">
    <property type="component" value="Unassembled WGS sequence"/>
</dbReference>
<keyword evidence="6" id="KW-1185">Reference proteome</keyword>
<dbReference type="CDD" id="cd06976">
    <property type="entry name" value="cupin_MtlR-like_N"/>
    <property type="match status" value="1"/>
</dbReference>
<evidence type="ECO:0000256" key="1">
    <source>
        <dbReference type="ARBA" id="ARBA00023015"/>
    </source>
</evidence>
<dbReference type="InterPro" id="IPR018062">
    <property type="entry name" value="HTH_AraC-typ_CS"/>
</dbReference>
<accession>A0ABP3BFP3</accession>
<proteinExistence type="predicted"/>
<organism evidence="5 6">
    <name type="scientific">Cellulophaga geojensis KL-A</name>
    <dbReference type="NCBI Taxonomy" id="1328323"/>
    <lineage>
        <taxon>Bacteria</taxon>
        <taxon>Pseudomonadati</taxon>
        <taxon>Bacteroidota</taxon>
        <taxon>Flavobacteriia</taxon>
        <taxon>Flavobacteriales</taxon>
        <taxon>Flavobacteriaceae</taxon>
        <taxon>Cellulophaga</taxon>
    </lineage>
</organism>
<dbReference type="SMART" id="SM00342">
    <property type="entry name" value="HTH_ARAC"/>
    <property type="match status" value="1"/>
</dbReference>
<dbReference type="PROSITE" id="PS00041">
    <property type="entry name" value="HTH_ARAC_FAMILY_1"/>
    <property type="match status" value="1"/>
</dbReference>
<dbReference type="Gene3D" id="2.60.120.10">
    <property type="entry name" value="Jelly Rolls"/>
    <property type="match status" value="1"/>
</dbReference>
<keyword evidence="1" id="KW-0805">Transcription regulation</keyword>
<dbReference type="PANTHER" id="PTHR43280:SF34">
    <property type="entry name" value="ARAC-FAMILY TRANSCRIPTIONAL REGULATOR"/>
    <property type="match status" value="1"/>
</dbReference>
<dbReference type="SUPFAM" id="SSF51182">
    <property type="entry name" value="RmlC-like cupins"/>
    <property type="match status" value="1"/>
</dbReference>
<comment type="caution">
    <text evidence="5">The sequence shown here is derived from an EMBL/GenBank/DDBJ whole genome shotgun (WGS) entry which is preliminary data.</text>
</comment>
<evidence type="ECO:0000256" key="3">
    <source>
        <dbReference type="ARBA" id="ARBA00023163"/>
    </source>
</evidence>
<keyword evidence="2" id="KW-0238">DNA-binding</keyword>
<keyword evidence="3" id="KW-0804">Transcription</keyword>
<reference evidence="5 6" key="1">
    <citation type="journal article" date="2014" name="Genome Announc.">
        <title>Draft Genome Sequence of the Carrageenan-Degrading Bacterium Cellulophaga sp. Strain KL-A, Isolated from Decaying Marine Algae.</title>
        <authorList>
            <person name="Shan D."/>
            <person name="Ying J."/>
            <person name="Li X."/>
            <person name="Gao Z."/>
            <person name="Wei G."/>
            <person name="Shao Z."/>
        </authorList>
    </citation>
    <scope>NUCLEOTIDE SEQUENCE [LARGE SCALE GENOMIC DNA]</scope>
    <source>
        <strain evidence="5 6">KL-A</strain>
    </source>
</reference>
<name>A0ABP3BFP3_9FLAO</name>
<dbReference type="RefSeq" id="WP_013621378.1">
    <property type="nucleotide sequence ID" value="NZ_ARZX01000001.1"/>
</dbReference>
<evidence type="ECO:0000259" key="4">
    <source>
        <dbReference type="PROSITE" id="PS01124"/>
    </source>
</evidence>
<dbReference type="EMBL" id="ARZX01000001">
    <property type="protein sequence ID" value="EWH15322.1"/>
    <property type="molecule type" value="Genomic_DNA"/>
</dbReference>
<dbReference type="InterPro" id="IPR011051">
    <property type="entry name" value="RmlC_Cupin_sf"/>
</dbReference>
<gene>
    <name evidence="5" type="ORF">KLA_02145</name>
</gene>
<dbReference type="InterPro" id="IPR018060">
    <property type="entry name" value="HTH_AraC"/>
</dbReference>
<dbReference type="Pfam" id="PF12833">
    <property type="entry name" value="HTH_18"/>
    <property type="match status" value="1"/>
</dbReference>
<sequence>MKLTYKQTEKRPENSFLARQDRMPCIEQNWHFHKELELIYFIKSTGTRYVGNSIGNFAPGELYLIGSNVPHLFKNHKEYYADKLEDEAVNLIVIKFENDFLGSDFLDLAEAKKLQVLFKKANMGLQFSKAATYLAHNHILGLVGNKGLSRIIGLLKILDILSVSENYKPLCSEVITNTYNKNEKDRMARVILFLTENFDKKIELEEVASIAFMTPNAFCRYFKKRTHKSFTQYLNEIRLRHACKLLIEGEMQISTVCYQSGFNTLTNFNRQFKALMKVTPSEYMEKYNKKITSII</sequence>
<dbReference type="Gene3D" id="1.10.10.60">
    <property type="entry name" value="Homeodomain-like"/>
    <property type="match status" value="2"/>
</dbReference>
<evidence type="ECO:0000313" key="6">
    <source>
        <dbReference type="Proteomes" id="UP000019275"/>
    </source>
</evidence>
<dbReference type="InterPro" id="IPR014710">
    <property type="entry name" value="RmlC-like_jellyroll"/>
</dbReference>
<feature type="domain" description="HTH araC/xylS-type" evidence="4">
    <location>
        <begin position="188"/>
        <end position="286"/>
    </location>
</feature>
<dbReference type="InterPro" id="IPR009057">
    <property type="entry name" value="Homeodomain-like_sf"/>
</dbReference>
<evidence type="ECO:0000313" key="5">
    <source>
        <dbReference type="EMBL" id="EWH15322.1"/>
    </source>
</evidence>
<dbReference type="PANTHER" id="PTHR43280">
    <property type="entry name" value="ARAC-FAMILY TRANSCRIPTIONAL REGULATOR"/>
    <property type="match status" value="1"/>
</dbReference>
<protein>
    <submittedName>
        <fullName evidence="5">AraC family transcriptional regulator</fullName>
    </submittedName>
</protein>